<keyword evidence="5" id="KW-0276">Fatty acid metabolism</keyword>
<dbReference type="InterPro" id="IPR013747">
    <property type="entry name" value="ACP_syn_III_C"/>
</dbReference>
<evidence type="ECO:0000256" key="2">
    <source>
        <dbReference type="ARBA" id="ARBA00008642"/>
    </source>
</evidence>
<keyword evidence="7" id="KW-0275">Fatty acid biosynthesis</keyword>
<accession>A0A9X1LEJ0</accession>
<evidence type="ECO:0000256" key="7">
    <source>
        <dbReference type="ARBA" id="ARBA00023160"/>
    </source>
</evidence>
<evidence type="ECO:0000259" key="9">
    <source>
        <dbReference type="Pfam" id="PF08545"/>
    </source>
</evidence>
<dbReference type="Pfam" id="PF08545">
    <property type="entry name" value="ACP_syn_III"/>
    <property type="match status" value="1"/>
</dbReference>
<organism evidence="10 11">
    <name type="scientific">Marinomonas algarum</name>
    <dbReference type="NCBI Taxonomy" id="2883105"/>
    <lineage>
        <taxon>Bacteria</taxon>
        <taxon>Pseudomonadati</taxon>
        <taxon>Pseudomonadota</taxon>
        <taxon>Gammaproteobacteria</taxon>
        <taxon>Oceanospirillales</taxon>
        <taxon>Oceanospirillaceae</taxon>
        <taxon>Marinomonas</taxon>
    </lineage>
</organism>
<evidence type="ECO:0000256" key="1">
    <source>
        <dbReference type="ARBA" id="ARBA00005189"/>
    </source>
</evidence>
<evidence type="ECO:0000313" key="11">
    <source>
        <dbReference type="Proteomes" id="UP001139095"/>
    </source>
</evidence>
<name>A0A9X1LEJ0_9GAMM</name>
<dbReference type="RefSeq" id="WP_226753893.1">
    <property type="nucleotide sequence ID" value="NZ_JAJATW010000007.1"/>
</dbReference>
<dbReference type="GO" id="GO:0004315">
    <property type="term" value="F:3-oxoacyl-[acyl-carrier-protein] synthase activity"/>
    <property type="evidence" value="ECO:0007669"/>
    <property type="project" value="InterPro"/>
</dbReference>
<evidence type="ECO:0000259" key="8">
    <source>
        <dbReference type="Pfam" id="PF08541"/>
    </source>
</evidence>
<dbReference type="Gene3D" id="3.40.47.10">
    <property type="match status" value="1"/>
</dbReference>
<dbReference type="Proteomes" id="UP001139095">
    <property type="component" value="Unassembled WGS sequence"/>
</dbReference>
<evidence type="ECO:0000313" key="10">
    <source>
        <dbReference type="EMBL" id="MCB5161518.1"/>
    </source>
</evidence>
<dbReference type="PANTHER" id="PTHR43091:SF1">
    <property type="entry name" value="BETA-KETOACYL-[ACYL-CARRIER-PROTEIN] SYNTHASE III, CHLOROPLASTIC"/>
    <property type="match status" value="1"/>
</dbReference>
<evidence type="ECO:0000256" key="4">
    <source>
        <dbReference type="ARBA" id="ARBA00022679"/>
    </source>
</evidence>
<keyword evidence="11" id="KW-1185">Reference proteome</keyword>
<evidence type="ECO:0000256" key="6">
    <source>
        <dbReference type="ARBA" id="ARBA00023098"/>
    </source>
</evidence>
<dbReference type="EMBL" id="JAJATW010000007">
    <property type="protein sequence ID" value="MCB5161518.1"/>
    <property type="molecule type" value="Genomic_DNA"/>
</dbReference>
<gene>
    <name evidence="10" type="ORF">LG368_06340</name>
</gene>
<dbReference type="InterPro" id="IPR016039">
    <property type="entry name" value="Thiolase-like"/>
</dbReference>
<evidence type="ECO:0000256" key="3">
    <source>
        <dbReference type="ARBA" id="ARBA00022516"/>
    </source>
</evidence>
<feature type="domain" description="Beta-ketoacyl-[acyl-carrier-protein] synthase III C-terminal" evidence="8">
    <location>
        <begin position="220"/>
        <end position="304"/>
    </location>
</feature>
<evidence type="ECO:0000256" key="5">
    <source>
        <dbReference type="ARBA" id="ARBA00022832"/>
    </source>
</evidence>
<comment type="caution">
    <text evidence="10">The sequence shown here is derived from an EMBL/GenBank/DDBJ whole genome shotgun (WGS) entry which is preliminary data.</text>
</comment>
<dbReference type="CDD" id="cd00830">
    <property type="entry name" value="KAS_III"/>
    <property type="match status" value="1"/>
</dbReference>
<sequence length="307" mass="33517">MLGIQSIASYLPKDSVDNMHQADRLGADRDFVQHKIGVSTLPRAEEHDSVVSMCVAAFKQLCKKESVDLNEIECVVLCTQNPDGGGLPHNSALIHAELGLSEECACFDIGLGCSGYVYGLSVIQSFMSVNGMKKGLFFTCDPYSKILNHDDKNTCLLFGDAASVTLISDTPCYILEKAQFSTKGSASDALVKNDGILEMNGRAVFNFALQEVPKQITSILNKAELCIEDIDVFLLHQGSRFMLENIIKRTKISEEKTPINLLQTGNTVSSSIPLLLESELSNHSNRILMSGFGVGLSWATAIYRLVK</sequence>
<dbReference type="Pfam" id="PF08541">
    <property type="entry name" value="ACP_syn_III_C"/>
    <property type="match status" value="1"/>
</dbReference>
<dbReference type="PANTHER" id="PTHR43091">
    <property type="entry name" value="3-OXOACYL-[ACYL-CARRIER-PROTEIN] SYNTHASE"/>
    <property type="match status" value="1"/>
</dbReference>
<dbReference type="AlphaFoldDB" id="A0A9X1LEJ0"/>
<protein>
    <submittedName>
        <fullName evidence="10">Ketoacyl-ACP synthase III</fullName>
    </submittedName>
</protein>
<reference evidence="10" key="1">
    <citation type="submission" date="2021-10" db="EMBL/GenBank/DDBJ databases">
        <title>Marinomonas pontica sp. nov., isolated from the Black Sea.</title>
        <authorList>
            <person name="Zhao L.-H."/>
            <person name="Xue J.-H."/>
        </authorList>
    </citation>
    <scope>NUCLEOTIDE SEQUENCE</scope>
    <source>
        <strain evidence="10">E8</strain>
    </source>
</reference>
<proteinExistence type="inferred from homology"/>
<keyword evidence="3" id="KW-0444">Lipid biosynthesis</keyword>
<feature type="domain" description="Beta-ketoacyl-[acyl-carrier-protein] synthase III N-terminal" evidence="9">
    <location>
        <begin position="107"/>
        <end position="170"/>
    </location>
</feature>
<dbReference type="SUPFAM" id="SSF53901">
    <property type="entry name" value="Thiolase-like"/>
    <property type="match status" value="1"/>
</dbReference>
<keyword evidence="4" id="KW-0808">Transferase</keyword>
<comment type="similarity">
    <text evidence="2">Belongs to the thiolase-like superfamily. FabH family.</text>
</comment>
<comment type="pathway">
    <text evidence="1">Lipid metabolism.</text>
</comment>
<dbReference type="GO" id="GO:0006633">
    <property type="term" value="P:fatty acid biosynthetic process"/>
    <property type="evidence" value="ECO:0007669"/>
    <property type="project" value="UniProtKB-KW"/>
</dbReference>
<dbReference type="InterPro" id="IPR013751">
    <property type="entry name" value="ACP_syn_III_N"/>
</dbReference>
<keyword evidence="6" id="KW-0443">Lipid metabolism</keyword>